<keyword evidence="1" id="KW-0812">Transmembrane</keyword>
<dbReference type="AlphaFoldDB" id="A0A5N6VMN1"/>
<keyword evidence="1" id="KW-0472">Membrane</keyword>
<proteinExistence type="predicted"/>
<accession>A0A5N6VMN1</accession>
<dbReference type="EMBL" id="ML738361">
    <property type="protein sequence ID" value="KAE8309817.1"/>
    <property type="molecule type" value="Genomic_DNA"/>
</dbReference>
<gene>
    <name evidence="2" type="ORF">BDV41DRAFT_546518</name>
</gene>
<organism evidence="2 3">
    <name type="scientific">Aspergillus transmontanensis</name>
    <dbReference type="NCBI Taxonomy" id="1034304"/>
    <lineage>
        <taxon>Eukaryota</taxon>
        <taxon>Fungi</taxon>
        <taxon>Dikarya</taxon>
        <taxon>Ascomycota</taxon>
        <taxon>Pezizomycotina</taxon>
        <taxon>Eurotiomycetes</taxon>
        <taxon>Eurotiomycetidae</taxon>
        <taxon>Eurotiales</taxon>
        <taxon>Aspergillaceae</taxon>
        <taxon>Aspergillus</taxon>
        <taxon>Aspergillus subgen. Circumdati</taxon>
    </lineage>
</organism>
<feature type="transmembrane region" description="Helical" evidence="1">
    <location>
        <begin position="73"/>
        <end position="95"/>
    </location>
</feature>
<keyword evidence="3" id="KW-1185">Reference proteome</keyword>
<keyword evidence="1" id="KW-1133">Transmembrane helix</keyword>
<evidence type="ECO:0000313" key="3">
    <source>
        <dbReference type="Proteomes" id="UP000325433"/>
    </source>
</evidence>
<dbReference type="Proteomes" id="UP000325433">
    <property type="component" value="Unassembled WGS sequence"/>
</dbReference>
<name>A0A5N6VMN1_9EURO</name>
<feature type="transmembrane region" description="Helical" evidence="1">
    <location>
        <begin position="26"/>
        <end position="48"/>
    </location>
</feature>
<sequence>MGMVLFTGFVLGVCFKYSCWIQVNVLGFYVVLCMGEDIYPCWILRVDVSKKHRRLKRRIGHGFVVHLSGRGSIFIPILLFISFCHTGLLSNIGIYKSP</sequence>
<evidence type="ECO:0000256" key="1">
    <source>
        <dbReference type="SAM" id="Phobius"/>
    </source>
</evidence>
<evidence type="ECO:0000313" key="2">
    <source>
        <dbReference type="EMBL" id="KAE8309817.1"/>
    </source>
</evidence>
<reference evidence="3" key="1">
    <citation type="submission" date="2019-04" db="EMBL/GenBank/DDBJ databases">
        <title>Friends and foes A comparative genomics studyof 23 Aspergillus species from section Flavi.</title>
        <authorList>
            <consortium name="DOE Joint Genome Institute"/>
            <person name="Kjaerbolling I."/>
            <person name="Vesth T."/>
            <person name="Frisvad J.C."/>
            <person name="Nybo J.L."/>
            <person name="Theobald S."/>
            <person name="Kildgaard S."/>
            <person name="Isbrandt T."/>
            <person name="Kuo A."/>
            <person name="Sato A."/>
            <person name="Lyhne E.K."/>
            <person name="Kogle M.E."/>
            <person name="Wiebenga A."/>
            <person name="Kun R.S."/>
            <person name="Lubbers R.J."/>
            <person name="Makela M.R."/>
            <person name="Barry K."/>
            <person name="Chovatia M."/>
            <person name="Clum A."/>
            <person name="Daum C."/>
            <person name="Haridas S."/>
            <person name="He G."/>
            <person name="LaButti K."/>
            <person name="Lipzen A."/>
            <person name="Mondo S."/>
            <person name="Riley R."/>
            <person name="Salamov A."/>
            <person name="Simmons B.A."/>
            <person name="Magnuson J.K."/>
            <person name="Henrissat B."/>
            <person name="Mortensen U.H."/>
            <person name="Larsen T.O."/>
            <person name="Devries R.P."/>
            <person name="Grigoriev I.V."/>
            <person name="Machida M."/>
            <person name="Baker S.E."/>
            <person name="Andersen M.R."/>
        </authorList>
    </citation>
    <scope>NUCLEOTIDE SEQUENCE [LARGE SCALE GENOMIC DNA]</scope>
    <source>
        <strain evidence="3">CBS 130015</strain>
    </source>
</reference>
<protein>
    <submittedName>
        <fullName evidence="2">Uncharacterized protein</fullName>
    </submittedName>
</protein>